<feature type="chain" id="PRO_5041457266" evidence="7">
    <location>
        <begin position="25"/>
        <end position="308"/>
    </location>
</feature>
<dbReference type="GO" id="GO:0005886">
    <property type="term" value="C:plasma membrane"/>
    <property type="evidence" value="ECO:0007669"/>
    <property type="project" value="TreeGrafter"/>
</dbReference>
<keyword evidence="2" id="KW-0812">Transmembrane</keyword>
<dbReference type="Proteomes" id="UP001174691">
    <property type="component" value="Unassembled WGS sequence"/>
</dbReference>
<comment type="caution">
    <text evidence="9">The sequence shown here is derived from an EMBL/GenBank/DDBJ whole genome shotgun (WGS) entry which is preliminary data.</text>
</comment>
<keyword evidence="5" id="KW-0472">Membrane</keyword>
<feature type="domain" description="WSC" evidence="8">
    <location>
        <begin position="146"/>
        <end position="241"/>
    </location>
</feature>
<feature type="domain" description="WSC" evidence="8">
    <location>
        <begin position="41"/>
        <end position="133"/>
    </location>
</feature>
<keyword evidence="4" id="KW-1133">Transmembrane helix</keyword>
<dbReference type="InterPro" id="IPR051836">
    <property type="entry name" value="Kremen_rcpt"/>
</dbReference>
<dbReference type="EMBL" id="JANBVN010000138">
    <property type="protein sequence ID" value="KAJ9138966.1"/>
    <property type="molecule type" value="Genomic_DNA"/>
</dbReference>
<reference evidence="9" key="1">
    <citation type="submission" date="2022-07" db="EMBL/GenBank/DDBJ databases">
        <title>Fungi with potential for degradation of polypropylene.</title>
        <authorList>
            <person name="Gostincar C."/>
        </authorList>
    </citation>
    <scope>NUCLEOTIDE SEQUENCE</scope>
    <source>
        <strain evidence="9">EXF-13287</strain>
    </source>
</reference>
<evidence type="ECO:0000313" key="9">
    <source>
        <dbReference type="EMBL" id="KAJ9138966.1"/>
    </source>
</evidence>
<evidence type="ECO:0000259" key="8">
    <source>
        <dbReference type="PROSITE" id="PS51212"/>
    </source>
</evidence>
<name>A0AA38VCZ4_9PEZI</name>
<evidence type="ECO:0000256" key="5">
    <source>
        <dbReference type="ARBA" id="ARBA00023136"/>
    </source>
</evidence>
<dbReference type="Pfam" id="PF01822">
    <property type="entry name" value="WSC"/>
    <property type="match status" value="2"/>
</dbReference>
<dbReference type="PROSITE" id="PS51212">
    <property type="entry name" value="WSC"/>
    <property type="match status" value="2"/>
</dbReference>
<evidence type="ECO:0000256" key="4">
    <source>
        <dbReference type="ARBA" id="ARBA00022989"/>
    </source>
</evidence>
<keyword evidence="6" id="KW-0325">Glycoprotein</keyword>
<dbReference type="AlphaFoldDB" id="A0AA38VCZ4"/>
<gene>
    <name evidence="9" type="ORF">NKR19_g7667</name>
</gene>
<feature type="signal peptide" evidence="7">
    <location>
        <begin position="1"/>
        <end position="24"/>
    </location>
</feature>
<dbReference type="SMART" id="SM00321">
    <property type="entry name" value="WSC"/>
    <property type="match status" value="2"/>
</dbReference>
<evidence type="ECO:0000256" key="6">
    <source>
        <dbReference type="ARBA" id="ARBA00023180"/>
    </source>
</evidence>
<evidence type="ECO:0000256" key="1">
    <source>
        <dbReference type="ARBA" id="ARBA00004167"/>
    </source>
</evidence>
<proteinExistence type="predicted"/>
<keyword evidence="3 7" id="KW-0732">Signal</keyword>
<evidence type="ECO:0000256" key="3">
    <source>
        <dbReference type="ARBA" id="ARBA00022729"/>
    </source>
</evidence>
<protein>
    <submittedName>
        <fullName evidence="9">Glyoxal oxidase-like protein</fullName>
    </submittedName>
</protein>
<evidence type="ECO:0000256" key="7">
    <source>
        <dbReference type="SAM" id="SignalP"/>
    </source>
</evidence>
<organism evidence="9 10">
    <name type="scientific">Coniochaeta hoffmannii</name>
    <dbReference type="NCBI Taxonomy" id="91930"/>
    <lineage>
        <taxon>Eukaryota</taxon>
        <taxon>Fungi</taxon>
        <taxon>Dikarya</taxon>
        <taxon>Ascomycota</taxon>
        <taxon>Pezizomycotina</taxon>
        <taxon>Sordariomycetes</taxon>
        <taxon>Sordariomycetidae</taxon>
        <taxon>Coniochaetales</taxon>
        <taxon>Coniochaetaceae</taxon>
        <taxon>Coniochaeta</taxon>
    </lineage>
</organism>
<evidence type="ECO:0000256" key="2">
    <source>
        <dbReference type="ARBA" id="ARBA00022692"/>
    </source>
</evidence>
<comment type="subcellular location">
    <subcellularLocation>
        <location evidence="1">Membrane</location>
        <topology evidence="1">Single-pass membrane protein</topology>
    </subcellularLocation>
</comment>
<dbReference type="PANTHER" id="PTHR24269">
    <property type="entry name" value="KREMEN PROTEIN"/>
    <property type="match status" value="1"/>
</dbReference>
<dbReference type="PANTHER" id="PTHR24269:SF16">
    <property type="entry name" value="PROTEIN SLG1"/>
    <property type="match status" value="1"/>
</dbReference>
<evidence type="ECO:0000313" key="10">
    <source>
        <dbReference type="Proteomes" id="UP001174691"/>
    </source>
</evidence>
<keyword evidence="10" id="KW-1185">Reference proteome</keyword>
<sequence length="308" mass="32261">MRATQSNPLVSSLLLLSSLSFSNAATVAKRALTVPATLPGAWAYQGCYTDVGRTLSAGGYADDTLMTIETCISYCSSKGLQYAGLEYYHECYCGSSIAATAAKVAESDCNAPCAGNADEPCGGGSRLSMFYSSAPVGPQPNPGVNGFGYIGCYTEGTTGRALSYGVGTINGAQMTVALCTAACKTAGYTLAGVEYSGECYCGNTIANGATIATDNGCTMLCNGNSSEICGGPSRLNVYDFNKPAVSSTSSSTRFYHVVYESFDVFDLSFVYQGVNKLSVFHFAFVHEAYNPVNLGLQPQQHDQGCVHH</sequence>
<dbReference type="InterPro" id="IPR002889">
    <property type="entry name" value="WSC_carb-bd"/>
</dbReference>
<accession>A0AA38VCZ4</accession>